<proteinExistence type="predicted"/>
<dbReference type="AlphaFoldDB" id="A0A0A8XRE7"/>
<sequence>MPAAMPFMVRMSVSFSPGSYSLLGFSFTSLSAVDVDPSSSLDSGARRAAGLNRPSWIRFSVYAWHAFSAVMYESRSISRCRRYGSLSRRSACPATCRSSLSVSA</sequence>
<evidence type="ECO:0000313" key="1">
    <source>
        <dbReference type="EMBL" id="JAD16421.1"/>
    </source>
</evidence>
<dbReference type="EMBL" id="GBRH01281474">
    <property type="protein sequence ID" value="JAD16421.1"/>
    <property type="molecule type" value="Transcribed_RNA"/>
</dbReference>
<accession>A0A0A8XRE7</accession>
<organism evidence="1">
    <name type="scientific">Arundo donax</name>
    <name type="common">Giant reed</name>
    <name type="synonym">Donax arundinaceus</name>
    <dbReference type="NCBI Taxonomy" id="35708"/>
    <lineage>
        <taxon>Eukaryota</taxon>
        <taxon>Viridiplantae</taxon>
        <taxon>Streptophyta</taxon>
        <taxon>Embryophyta</taxon>
        <taxon>Tracheophyta</taxon>
        <taxon>Spermatophyta</taxon>
        <taxon>Magnoliopsida</taxon>
        <taxon>Liliopsida</taxon>
        <taxon>Poales</taxon>
        <taxon>Poaceae</taxon>
        <taxon>PACMAD clade</taxon>
        <taxon>Arundinoideae</taxon>
        <taxon>Arundineae</taxon>
        <taxon>Arundo</taxon>
    </lineage>
</organism>
<protein>
    <submittedName>
        <fullName evidence="1">Uncharacterized protein</fullName>
    </submittedName>
</protein>
<reference evidence="1" key="1">
    <citation type="submission" date="2014-09" db="EMBL/GenBank/DDBJ databases">
        <authorList>
            <person name="Magalhaes I.L.F."/>
            <person name="Oliveira U."/>
            <person name="Santos F.R."/>
            <person name="Vidigal T.H.D.A."/>
            <person name="Brescovit A.D."/>
            <person name="Santos A.J."/>
        </authorList>
    </citation>
    <scope>NUCLEOTIDE SEQUENCE</scope>
    <source>
        <tissue evidence="1">Shoot tissue taken approximately 20 cm above the soil surface</tissue>
    </source>
</reference>
<reference evidence="1" key="2">
    <citation type="journal article" date="2015" name="Data Brief">
        <title>Shoot transcriptome of the giant reed, Arundo donax.</title>
        <authorList>
            <person name="Barrero R.A."/>
            <person name="Guerrero F.D."/>
            <person name="Moolhuijzen P."/>
            <person name="Goolsby J.A."/>
            <person name="Tidwell J."/>
            <person name="Bellgard S.E."/>
            <person name="Bellgard M.I."/>
        </authorList>
    </citation>
    <scope>NUCLEOTIDE SEQUENCE</scope>
    <source>
        <tissue evidence="1">Shoot tissue taken approximately 20 cm above the soil surface</tissue>
    </source>
</reference>
<name>A0A0A8XRE7_ARUDO</name>